<dbReference type="AlphaFoldDB" id="A0AAW9RY94"/>
<dbReference type="Pfam" id="PF10079">
    <property type="entry name" value="Rossmann-like_BshC"/>
    <property type="match status" value="1"/>
</dbReference>
<dbReference type="RefSeq" id="WP_346819304.1">
    <property type="nucleotide sequence ID" value="NZ_JBDKWZ010000001.1"/>
</dbReference>
<keyword evidence="1 2" id="KW-0436">Ligase</keyword>
<feature type="domain" description="Bacillithiol biosynthesis BshC N-terminal Rossmann-like" evidence="3">
    <location>
        <begin position="5"/>
        <end position="364"/>
    </location>
</feature>
<dbReference type="HAMAP" id="MF_01867">
    <property type="entry name" value="BshC"/>
    <property type="match status" value="1"/>
</dbReference>
<dbReference type="Pfam" id="PF24850">
    <property type="entry name" value="CC_BshC"/>
    <property type="match status" value="1"/>
</dbReference>
<evidence type="ECO:0000259" key="3">
    <source>
        <dbReference type="Pfam" id="PF10079"/>
    </source>
</evidence>
<evidence type="ECO:0000259" key="4">
    <source>
        <dbReference type="Pfam" id="PF24850"/>
    </source>
</evidence>
<name>A0AAW9RY94_9BACT</name>
<dbReference type="NCBIfam" id="TIGR03998">
    <property type="entry name" value="thiol_BshC"/>
    <property type="match status" value="1"/>
</dbReference>
<dbReference type="InterPro" id="IPR055398">
    <property type="entry name" value="Rossmann-like_BshC"/>
</dbReference>
<evidence type="ECO:0000256" key="2">
    <source>
        <dbReference type="HAMAP-Rule" id="MF_01867"/>
    </source>
</evidence>
<sequence>MKNVPISFETTNQFSKIFLDYIRQAAPLHAFYNLHPKIQNFGEVLTKRTFSPEARQRLHQSLLAQYASLEESPKEQIDSLLHENTFTVTTGHQLNIFTGPLYFIYKVVTVINLAKQLKKAYPQYNFVPVYWMASEDHDFEEIKYFHLFGQRHEWQHPDPKGAVGHMDLQGLDEILNEVENLPAVFQKAYTECKTLAEAKRYYVNALFGKQGLVVVDGDDKALKRAFGPVIKDDLLNHSAKALVEKTDEALQAKGYKNQIFARDINFFYLDCQLRERIVKDNGGEGHYYEVLNKDEKLSEQELLELLETHPERFSPNVVMRPVYQETILPNIAYIGGPAEIAYWLQLKAVFDHYQVDYPLLVPRNFALVINKSSLSRLDKLGFKEGELFQEIHELKKLYLDRHSENAIELTREVEAFQQLFQNVLEKAEQVDKSLVGFVGAEEKKGLKALDNIAKRMKKSEERNQETAMSQIEKLKEKLFPNGGLQERHDNFLNFYLNDPEFIDKLLATLEPLDFRFHVLRYE</sequence>
<proteinExistence type="inferred from homology"/>
<evidence type="ECO:0000313" key="5">
    <source>
        <dbReference type="EMBL" id="MEN7546518.1"/>
    </source>
</evidence>
<evidence type="ECO:0000313" key="6">
    <source>
        <dbReference type="Proteomes" id="UP001403385"/>
    </source>
</evidence>
<dbReference type="InterPro" id="IPR055399">
    <property type="entry name" value="CC_BshC"/>
</dbReference>
<keyword evidence="6" id="KW-1185">Reference proteome</keyword>
<dbReference type="GO" id="GO:0016874">
    <property type="term" value="F:ligase activity"/>
    <property type="evidence" value="ECO:0007669"/>
    <property type="project" value="UniProtKB-UniRule"/>
</dbReference>
<dbReference type="PIRSF" id="PIRSF012535">
    <property type="entry name" value="UCP012535"/>
    <property type="match status" value="1"/>
</dbReference>
<dbReference type="EMBL" id="JBDKWZ010000001">
    <property type="protein sequence ID" value="MEN7546518.1"/>
    <property type="molecule type" value="Genomic_DNA"/>
</dbReference>
<protein>
    <recommendedName>
        <fullName evidence="2">Putative cysteine ligase BshC</fullName>
        <ecNumber evidence="2">6.-.-.-</ecNumber>
    </recommendedName>
</protein>
<organism evidence="5 6">
    <name type="scientific">Rapidithrix thailandica</name>
    <dbReference type="NCBI Taxonomy" id="413964"/>
    <lineage>
        <taxon>Bacteria</taxon>
        <taxon>Pseudomonadati</taxon>
        <taxon>Bacteroidota</taxon>
        <taxon>Cytophagia</taxon>
        <taxon>Cytophagales</taxon>
        <taxon>Flammeovirgaceae</taxon>
        <taxon>Rapidithrix</taxon>
    </lineage>
</organism>
<dbReference type="EC" id="6.-.-.-" evidence="2"/>
<feature type="domain" description="Bacillithiol biosynthesis BshC C-terminal coiled-coil" evidence="4">
    <location>
        <begin position="366"/>
        <end position="520"/>
    </location>
</feature>
<evidence type="ECO:0000256" key="1">
    <source>
        <dbReference type="ARBA" id="ARBA00022598"/>
    </source>
</evidence>
<gene>
    <name evidence="2 5" type="primary">bshC</name>
    <name evidence="5" type="ORF">AAG747_01275</name>
</gene>
<accession>A0AAW9RY94</accession>
<reference evidence="5 6" key="1">
    <citation type="submission" date="2024-04" db="EMBL/GenBank/DDBJ databases">
        <title>Novel genus in family Flammeovirgaceae.</title>
        <authorList>
            <person name="Nguyen T.H."/>
            <person name="Vuong T.Q."/>
            <person name="Le H."/>
            <person name="Kim S.-G."/>
        </authorList>
    </citation>
    <scope>NUCLEOTIDE SEQUENCE [LARGE SCALE GENOMIC DNA]</scope>
    <source>
        <strain evidence="5 6">JCM 23209</strain>
    </source>
</reference>
<comment type="similarity">
    <text evidence="2">Belongs to the BshC family.</text>
</comment>
<dbReference type="Proteomes" id="UP001403385">
    <property type="component" value="Unassembled WGS sequence"/>
</dbReference>
<dbReference type="InterPro" id="IPR011199">
    <property type="entry name" value="Bacillithiol_biosynth_BshC"/>
</dbReference>
<comment type="caution">
    <text evidence="5">The sequence shown here is derived from an EMBL/GenBank/DDBJ whole genome shotgun (WGS) entry which is preliminary data.</text>
</comment>